<reference evidence="1 2" key="1">
    <citation type="submission" date="2022-05" db="EMBL/GenBank/DDBJ databases">
        <authorList>
            <consortium name="Genoscope - CEA"/>
            <person name="William W."/>
        </authorList>
    </citation>
    <scope>NUCLEOTIDE SEQUENCE [LARGE SCALE GENOMIC DNA]</scope>
</reference>
<keyword evidence="2" id="KW-1185">Reference proteome</keyword>
<evidence type="ECO:0000313" key="2">
    <source>
        <dbReference type="Proteomes" id="UP001159427"/>
    </source>
</evidence>
<proteinExistence type="predicted"/>
<dbReference type="PANTHER" id="PTHR21301:SF10">
    <property type="entry name" value="REVERSE TRANSCRIPTASE DOMAIN-CONTAINING PROTEIN"/>
    <property type="match status" value="1"/>
</dbReference>
<sequence>MGSRLGPNYACLFVGHVEEQIFQQYPGKKPDLYKRYIDYITACSKNELDNFAEFINNFHPSLKFTWAISDNQLPFLDLLLKPTPQGLSTSIHYKETDSHSYLTNTSSHPV</sequence>
<gene>
    <name evidence="1" type="ORF">PEVE_00042126</name>
</gene>
<name>A0ABN8T514_9CNID</name>
<organism evidence="1 2">
    <name type="scientific">Porites evermanni</name>
    <dbReference type="NCBI Taxonomy" id="104178"/>
    <lineage>
        <taxon>Eukaryota</taxon>
        <taxon>Metazoa</taxon>
        <taxon>Cnidaria</taxon>
        <taxon>Anthozoa</taxon>
        <taxon>Hexacorallia</taxon>
        <taxon>Scleractinia</taxon>
        <taxon>Fungiina</taxon>
        <taxon>Poritidae</taxon>
        <taxon>Porites</taxon>
    </lineage>
</organism>
<dbReference type="EMBL" id="CALNXI010008173">
    <property type="protein sequence ID" value="CAH3199466.1"/>
    <property type="molecule type" value="Genomic_DNA"/>
</dbReference>
<evidence type="ECO:0000313" key="1">
    <source>
        <dbReference type="EMBL" id="CAH3199466.1"/>
    </source>
</evidence>
<accession>A0ABN8T514</accession>
<comment type="caution">
    <text evidence="1">The sequence shown here is derived from an EMBL/GenBank/DDBJ whole genome shotgun (WGS) entry which is preliminary data.</text>
</comment>
<dbReference type="PANTHER" id="PTHR21301">
    <property type="entry name" value="REVERSE TRANSCRIPTASE"/>
    <property type="match status" value="1"/>
</dbReference>
<dbReference type="Proteomes" id="UP001159427">
    <property type="component" value="Unassembled WGS sequence"/>
</dbReference>
<protein>
    <submittedName>
        <fullName evidence="1">Uncharacterized protein</fullName>
    </submittedName>
</protein>